<proteinExistence type="predicted"/>
<sequence>MTPQNELRLLPWSGPDGKPCYLSTDDSGGYMSRLADNIEAAQLGMAAELVEQASTGLGDRDAGPEDLRRMLADLTGALRDVLRVATSRGHLLAGDRSTDPKGDRSRTPGHTSSSTRPVY</sequence>
<feature type="compositionally biased region" description="Polar residues" evidence="1">
    <location>
        <begin position="108"/>
        <end position="119"/>
    </location>
</feature>
<reference evidence="2 3" key="1">
    <citation type="submission" date="2024-10" db="EMBL/GenBank/DDBJ databases">
        <authorList>
            <person name="Wannawong T."/>
            <person name="Kuncharoen N."/>
            <person name="Mhuantong W."/>
        </authorList>
    </citation>
    <scope>NUCLEOTIDE SEQUENCE [LARGE SCALE GENOMIC DNA]</scope>
    <source>
        <strain evidence="2 3">CALK1-4</strain>
    </source>
</reference>
<evidence type="ECO:0000313" key="3">
    <source>
        <dbReference type="Proteomes" id="UP001610810"/>
    </source>
</evidence>
<comment type="caution">
    <text evidence="2">The sequence shown here is derived from an EMBL/GenBank/DDBJ whole genome shotgun (WGS) entry which is preliminary data.</text>
</comment>
<protein>
    <submittedName>
        <fullName evidence="2">Uncharacterized protein</fullName>
    </submittedName>
</protein>
<dbReference type="RefSeq" id="WP_398351823.1">
    <property type="nucleotide sequence ID" value="NZ_JBIQWK010000004.1"/>
</dbReference>
<gene>
    <name evidence="2" type="ORF">ACH3YB_16375</name>
</gene>
<accession>A0ABW7S1U6</accession>
<name>A0ABW7S1U6_STRTE</name>
<dbReference type="Proteomes" id="UP001610810">
    <property type="component" value="Unassembled WGS sequence"/>
</dbReference>
<keyword evidence="3" id="KW-1185">Reference proteome</keyword>
<evidence type="ECO:0000313" key="2">
    <source>
        <dbReference type="EMBL" id="MFI0573197.1"/>
    </source>
</evidence>
<feature type="region of interest" description="Disordered" evidence="1">
    <location>
        <begin position="88"/>
        <end position="119"/>
    </location>
</feature>
<evidence type="ECO:0000256" key="1">
    <source>
        <dbReference type="SAM" id="MobiDB-lite"/>
    </source>
</evidence>
<organism evidence="2 3">
    <name type="scientific">Streptomyces tendae</name>
    <dbReference type="NCBI Taxonomy" id="1932"/>
    <lineage>
        <taxon>Bacteria</taxon>
        <taxon>Bacillati</taxon>
        <taxon>Actinomycetota</taxon>
        <taxon>Actinomycetes</taxon>
        <taxon>Kitasatosporales</taxon>
        <taxon>Streptomycetaceae</taxon>
        <taxon>Streptomyces</taxon>
    </lineage>
</organism>
<dbReference type="EMBL" id="JBIQWK010000004">
    <property type="protein sequence ID" value="MFI0573197.1"/>
    <property type="molecule type" value="Genomic_DNA"/>
</dbReference>
<feature type="compositionally biased region" description="Basic and acidic residues" evidence="1">
    <location>
        <begin position="96"/>
        <end position="106"/>
    </location>
</feature>